<evidence type="ECO:0000256" key="3">
    <source>
        <dbReference type="ARBA" id="ARBA00022692"/>
    </source>
</evidence>
<dbReference type="GO" id="GO:0071222">
    <property type="term" value="P:cellular response to lipopolysaccharide"/>
    <property type="evidence" value="ECO:0007669"/>
    <property type="project" value="TreeGrafter"/>
</dbReference>
<evidence type="ECO:0000256" key="7">
    <source>
        <dbReference type="ARBA" id="ARBA00023157"/>
    </source>
</evidence>
<evidence type="ECO:0000256" key="10">
    <source>
        <dbReference type="ARBA" id="ARBA00023319"/>
    </source>
</evidence>
<evidence type="ECO:0000256" key="5">
    <source>
        <dbReference type="ARBA" id="ARBA00022989"/>
    </source>
</evidence>
<dbReference type="InterPro" id="IPR036179">
    <property type="entry name" value="Ig-like_dom_sf"/>
</dbReference>
<evidence type="ECO:0000259" key="11">
    <source>
        <dbReference type="PROSITE" id="PS50835"/>
    </source>
</evidence>
<dbReference type="GO" id="GO:0031295">
    <property type="term" value="P:T cell costimulation"/>
    <property type="evidence" value="ECO:0007669"/>
    <property type="project" value="TreeGrafter"/>
</dbReference>
<evidence type="ECO:0000256" key="9">
    <source>
        <dbReference type="ARBA" id="ARBA00023180"/>
    </source>
</evidence>
<keyword evidence="4" id="KW-0732">Signal</keyword>
<evidence type="ECO:0000256" key="6">
    <source>
        <dbReference type="ARBA" id="ARBA00023136"/>
    </source>
</evidence>
<dbReference type="InterPro" id="IPR013783">
    <property type="entry name" value="Ig-like_fold"/>
</dbReference>
<keyword evidence="6" id="KW-0472">Membrane</keyword>
<reference evidence="12 13" key="1">
    <citation type="submission" date="2019-09" db="EMBL/GenBank/DDBJ databases">
        <title>Bird 10,000 Genomes (B10K) Project - Family phase.</title>
        <authorList>
            <person name="Zhang G."/>
        </authorList>
    </citation>
    <scope>NUCLEOTIDE SEQUENCE [LARGE SCALE GENOMIC DNA]</scope>
    <source>
        <strain evidence="12">B10K-DU-029-44</strain>
        <tissue evidence="12">Heart</tissue>
    </source>
</reference>
<evidence type="ECO:0000256" key="8">
    <source>
        <dbReference type="ARBA" id="ARBA00023170"/>
    </source>
</evidence>
<keyword evidence="13" id="KW-1185">Reference proteome</keyword>
<keyword evidence="9" id="KW-0325">Glycoprotein</keyword>
<dbReference type="InterPro" id="IPR007110">
    <property type="entry name" value="Ig-like_dom"/>
</dbReference>
<dbReference type="SMART" id="SM00406">
    <property type="entry name" value="IGv"/>
    <property type="match status" value="2"/>
</dbReference>
<dbReference type="InterPro" id="IPR051713">
    <property type="entry name" value="T-cell_Activation_Regulation"/>
</dbReference>
<feature type="non-terminal residue" evidence="12">
    <location>
        <position position="1"/>
    </location>
</feature>
<keyword evidence="3" id="KW-0812">Transmembrane</keyword>
<feature type="non-terminal residue" evidence="12">
    <location>
        <position position="288"/>
    </location>
</feature>
<feature type="domain" description="Ig-like" evidence="11">
    <location>
        <begin position="198"/>
        <end position="282"/>
    </location>
</feature>
<organism evidence="12 13">
    <name type="scientific">Malurus elegans</name>
    <name type="common">Red-winged fairywren</name>
    <dbReference type="NCBI Taxonomy" id="720584"/>
    <lineage>
        <taxon>Eukaryota</taxon>
        <taxon>Metazoa</taxon>
        <taxon>Chordata</taxon>
        <taxon>Craniata</taxon>
        <taxon>Vertebrata</taxon>
        <taxon>Euteleostomi</taxon>
        <taxon>Archelosauria</taxon>
        <taxon>Archosauria</taxon>
        <taxon>Dinosauria</taxon>
        <taxon>Saurischia</taxon>
        <taxon>Theropoda</taxon>
        <taxon>Coelurosauria</taxon>
        <taxon>Aves</taxon>
        <taxon>Neognathae</taxon>
        <taxon>Neoaves</taxon>
        <taxon>Telluraves</taxon>
        <taxon>Australaves</taxon>
        <taxon>Passeriformes</taxon>
        <taxon>Meliphagoidea</taxon>
        <taxon>Maluridae</taxon>
        <taxon>Malurus</taxon>
    </lineage>
</organism>
<dbReference type="Pfam" id="PF07686">
    <property type="entry name" value="V-set"/>
    <property type="match status" value="2"/>
</dbReference>
<evidence type="ECO:0000256" key="1">
    <source>
        <dbReference type="ARBA" id="ARBA00004251"/>
    </source>
</evidence>
<dbReference type="AlphaFoldDB" id="A0A7K6GRI5"/>
<accession>A0A7K6GRI5</accession>
<feature type="domain" description="Ig-like" evidence="11">
    <location>
        <begin position="1"/>
        <end position="98"/>
    </location>
</feature>
<dbReference type="Gene3D" id="2.60.40.10">
    <property type="entry name" value="Immunoglobulins"/>
    <property type="match status" value="2"/>
</dbReference>
<dbReference type="EMBL" id="VZRP01012428">
    <property type="protein sequence ID" value="NWV65943.1"/>
    <property type="molecule type" value="Genomic_DNA"/>
</dbReference>
<dbReference type="PROSITE" id="PS50835">
    <property type="entry name" value="IG_LIKE"/>
    <property type="match status" value="2"/>
</dbReference>
<dbReference type="FunFam" id="2.60.40.10:FF:000142">
    <property type="entry name" value="V-set domain-containing T-cell activation inhibitor 1"/>
    <property type="match status" value="1"/>
</dbReference>
<dbReference type="SUPFAM" id="SSF48726">
    <property type="entry name" value="Immunoglobulin"/>
    <property type="match status" value="2"/>
</dbReference>
<gene>
    <name evidence="12" type="primary">Hhla2</name>
    <name evidence="12" type="ORF">MALELE_R01827</name>
</gene>
<comment type="subcellular location">
    <subcellularLocation>
        <location evidence="1">Cell membrane</location>
        <topology evidence="1">Single-pass type I membrane protein</topology>
    </subcellularLocation>
</comment>
<dbReference type="PANTHER" id="PTHR25466">
    <property type="entry name" value="T-LYMPHOCYTE ACTIVATION ANTIGEN"/>
    <property type="match status" value="1"/>
</dbReference>
<evidence type="ECO:0000256" key="4">
    <source>
        <dbReference type="ARBA" id="ARBA00022729"/>
    </source>
</evidence>
<dbReference type="InterPro" id="IPR003599">
    <property type="entry name" value="Ig_sub"/>
</dbReference>
<keyword evidence="10" id="KW-0393">Immunoglobulin domain</keyword>
<comment type="caution">
    <text evidence="12">The sequence shown here is derived from an EMBL/GenBank/DDBJ whole genome shotgun (WGS) entry which is preliminary data.</text>
</comment>
<keyword evidence="5" id="KW-1133">Transmembrane helix</keyword>
<evidence type="ECO:0000313" key="12">
    <source>
        <dbReference type="EMBL" id="NWV65943.1"/>
    </source>
</evidence>
<keyword evidence="7" id="KW-1015">Disulfide bond</keyword>
<name>A0A7K6GRI5_9PASS</name>
<proteinExistence type="predicted"/>
<protein>
    <submittedName>
        <fullName evidence="12">HHLA2 protein</fullName>
    </submittedName>
</protein>
<keyword evidence="8" id="KW-0675">Receptor</keyword>
<dbReference type="InterPro" id="IPR013106">
    <property type="entry name" value="Ig_V-set"/>
</dbReference>
<dbReference type="GO" id="GO:0042102">
    <property type="term" value="P:positive regulation of T cell proliferation"/>
    <property type="evidence" value="ECO:0007669"/>
    <property type="project" value="TreeGrafter"/>
</dbReference>
<dbReference type="Proteomes" id="UP000564407">
    <property type="component" value="Unassembled WGS sequence"/>
</dbReference>
<keyword evidence="2" id="KW-1003">Cell membrane</keyword>
<dbReference type="GO" id="GO:0006955">
    <property type="term" value="P:immune response"/>
    <property type="evidence" value="ECO:0007669"/>
    <property type="project" value="TreeGrafter"/>
</dbReference>
<dbReference type="GO" id="GO:0009897">
    <property type="term" value="C:external side of plasma membrane"/>
    <property type="evidence" value="ECO:0007669"/>
    <property type="project" value="TreeGrafter"/>
</dbReference>
<dbReference type="GO" id="GO:0042130">
    <property type="term" value="P:negative regulation of T cell proliferation"/>
    <property type="evidence" value="ECO:0007669"/>
    <property type="project" value="TreeGrafter"/>
</dbReference>
<evidence type="ECO:0000313" key="13">
    <source>
        <dbReference type="Proteomes" id="UP000564407"/>
    </source>
</evidence>
<dbReference type="PANTHER" id="PTHR25466:SF14">
    <property type="entry name" value="BUTYROPHILIN SUBFAMILY 2 MEMBER A2-LIKE-RELATED"/>
    <property type="match status" value="1"/>
</dbReference>
<sequence>EQEEVTGLFSKDCVLPCFFPPGHDEVIHWRKGIKNVHSYYEQKDQLQEQDPHYRHRTRLFQENISSGNASLKLSNLTMTDEGSYTCYVGTVHTRTEVEVLLHVRAPSSYALEYQKTNTERRLKCYAFLTYPAPNISWVQGNVSIQETDREETRSGVLYSLRSDQDIKKIRKYLNTLHSIFQKKLQSSLSVSDHLFNVEGDSTVMPCEHSNDIANTDGFSVVWTLHRNAVTSVLASFSGTSRSHQPRVRVNESDFSLILDDLTADDSGEYLCNVSTPFYTKLSVRTLHI</sequence>
<dbReference type="GO" id="GO:0007166">
    <property type="term" value="P:cell surface receptor signaling pathway"/>
    <property type="evidence" value="ECO:0007669"/>
    <property type="project" value="TreeGrafter"/>
</dbReference>
<evidence type="ECO:0000256" key="2">
    <source>
        <dbReference type="ARBA" id="ARBA00022475"/>
    </source>
</evidence>
<dbReference type="SMART" id="SM00409">
    <property type="entry name" value="IG"/>
    <property type="match status" value="2"/>
</dbReference>